<dbReference type="SUPFAM" id="SSF53098">
    <property type="entry name" value="Ribonuclease H-like"/>
    <property type="match status" value="1"/>
</dbReference>
<evidence type="ECO:0000256" key="1">
    <source>
        <dbReference type="SAM" id="MobiDB-lite"/>
    </source>
</evidence>
<feature type="compositionally biased region" description="Polar residues" evidence="1">
    <location>
        <begin position="1"/>
        <end position="15"/>
    </location>
</feature>
<feature type="region of interest" description="Disordered" evidence="1">
    <location>
        <begin position="1"/>
        <end position="28"/>
    </location>
</feature>
<accession>A0ABN7U930</accession>
<reference evidence="2 3" key="1">
    <citation type="submission" date="2021-06" db="EMBL/GenBank/DDBJ databases">
        <authorList>
            <person name="Kallberg Y."/>
            <person name="Tangrot J."/>
            <person name="Rosling A."/>
        </authorList>
    </citation>
    <scope>NUCLEOTIDE SEQUENCE [LARGE SCALE GENOMIC DNA]</scope>
    <source>
        <strain evidence="2 3">120-4 pot B 10/14</strain>
    </source>
</reference>
<gene>
    <name evidence="2" type="ORF">GMARGA_LOCUS4044</name>
</gene>
<keyword evidence="3" id="KW-1185">Reference proteome</keyword>
<evidence type="ECO:0000313" key="2">
    <source>
        <dbReference type="EMBL" id="CAG8540235.1"/>
    </source>
</evidence>
<dbReference type="InterPro" id="IPR012337">
    <property type="entry name" value="RNaseH-like_sf"/>
</dbReference>
<protein>
    <submittedName>
        <fullName evidence="2">9679_t:CDS:1</fullName>
    </submittedName>
</protein>
<dbReference type="Proteomes" id="UP000789901">
    <property type="component" value="Unassembled WGS sequence"/>
</dbReference>
<comment type="caution">
    <text evidence="2">The sequence shown here is derived from an EMBL/GenBank/DDBJ whole genome shotgun (WGS) entry which is preliminary data.</text>
</comment>
<evidence type="ECO:0000313" key="3">
    <source>
        <dbReference type="Proteomes" id="UP000789901"/>
    </source>
</evidence>
<feature type="compositionally biased region" description="Basic residues" evidence="1">
    <location>
        <begin position="17"/>
        <end position="28"/>
    </location>
</feature>
<proteinExistence type="predicted"/>
<sequence length="440" mass="50328">MSINDSSSSNPLESTSAKRKADKAKRGKPRMPIWDDYIEDKDDGHGHFEASCCYCNKGKWQHEKPSTMEAHLALHCKGLVLDDIRRRWLIEVAKRDALSGLLLDGEIAGDSLYVFIITTPNLHEYLYALADYSEEYQTGNFIANKILDIIENIAPNLVKAISIKKILKKANILIAFFQKSHLASKLLRDTISSMNIKGESLETYSKICWVSIYNTTNSIIRIKPAIDKVYKLINEDDTFYISYKRISLIFELIKRVINLLESHMANLANCFIGIVQIAVALKKISASNNFRTLAIAVFNFRYQQFDISSYLLTYYFHPNYRNKGLKNGKFLEIAVEDKNSDLQELAKTMFAIFTEGRRTWLQVPQLESMAQLHSFYISNVEKKLKLNNFVKMELHNNLTTNDITTALQDLVDLSDPIFGADSNQVESILTKETEKNKYGI</sequence>
<dbReference type="EMBL" id="CAJVQB010001547">
    <property type="protein sequence ID" value="CAG8540235.1"/>
    <property type="molecule type" value="Genomic_DNA"/>
</dbReference>
<name>A0ABN7U930_GIGMA</name>
<organism evidence="2 3">
    <name type="scientific">Gigaspora margarita</name>
    <dbReference type="NCBI Taxonomy" id="4874"/>
    <lineage>
        <taxon>Eukaryota</taxon>
        <taxon>Fungi</taxon>
        <taxon>Fungi incertae sedis</taxon>
        <taxon>Mucoromycota</taxon>
        <taxon>Glomeromycotina</taxon>
        <taxon>Glomeromycetes</taxon>
        <taxon>Diversisporales</taxon>
        <taxon>Gigasporaceae</taxon>
        <taxon>Gigaspora</taxon>
    </lineage>
</organism>